<evidence type="ECO:0000256" key="2">
    <source>
        <dbReference type="ARBA" id="ARBA00022491"/>
    </source>
</evidence>
<evidence type="ECO:0000259" key="14">
    <source>
        <dbReference type="Pfam" id="PF00717"/>
    </source>
</evidence>
<dbReference type="CDD" id="cd06529">
    <property type="entry name" value="S24_LexA-like"/>
    <property type="match status" value="1"/>
</dbReference>
<dbReference type="GO" id="GO:0006281">
    <property type="term" value="P:DNA repair"/>
    <property type="evidence" value="ECO:0007669"/>
    <property type="project" value="UniProtKB-UniRule"/>
</dbReference>
<comment type="caution">
    <text evidence="16">The sequence shown here is derived from an EMBL/GenBank/DDBJ whole genome shotgun (WGS) entry which is preliminary data.</text>
</comment>
<evidence type="ECO:0000256" key="3">
    <source>
        <dbReference type="ARBA" id="ARBA00022705"/>
    </source>
</evidence>
<sequence>MEGLTPRQEEVFDFILNNLEERGYPPSIREICEEFNFSSTRGALRHLEALEKKGFISRGSGARAIQVLGSPGSASYIPLVGEVPAGPLRYASEEVEEWIPVPRRLQGEGRFLLRVRGDSMIGDAINDGDLVIVDPRLGVEEGEVVVALVDGEATVKRLRRRKGAIELEASNPAYSPLKIAEGEAEVRLAGKVVALLRDRL</sequence>
<feature type="site" description="Cleavage; by autolysis" evidence="12">
    <location>
        <begin position="85"/>
        <end position="86"/>
    </location>
</feature>
<evidence type="ECO:0000313" key="16">
    <source>
        <dbReference type="EMBL" id="OFW56304.1"/>
    </source>
</evidence>
<keyword evidence="6 12" id="KW-0068">Autocatalytic cleavage</keyword>
<dbReference type="InterPro" id="IPR006200">
    <property type="entry name" value="LexA"/>
</dbReference>
<dbReference type="SUPFAM" id="SSF46785">
    <property type="entry name" value="Winged helix' DNA-binding domain"/>
    <property type="match status" value="1"/>
</dbReference>
<keyword evidence="11 12" id="KW-0742">SOS response</keyword>
<dbReference type="InterPro" id="IPR036286">
    <property type="entry name" value="LexA/Signal_pep-like_sf"/>
</dbReference>
<dbReference type="STRING" id="1797197.A2Y75_03635"/>
<dbReference type="InterPro" id="IPR006199">
    <property type="entry name" value="LexA_DNA-bd_dom"/>
</dbReference>
<keyword evidence="5 12" id="KW-0378">Hydrolase</keyword>
<keyword evidence="8 12" id="KW-0238">DNA-binding</keyword>
<name>A0A1F2WHI9_9ACTN</name>
<keyword evidence="7 12" id="KW-0805">Transcription regulation</keyword>
<dbReference type="FunFam" id="1.10.10.10:FF:000009">
    <property type="entry name" value="LexA repressor"/>
    <property type="match status" value="1"/>
</dbReference>
<feature type="active site" description="For autocatalytic cleavage activity" evidence="12">
    <location>
        <position position="119"/>
    </location>
</feature>
<dbReference type="GO" id="GO:0009432">
    <property type="term" value="P:SOS response"/>
    <property type="evidence" value="ECO:0007669"/>
    <property type="project" value="UniProtKB-UniRule"/>
</dbReference>
<dbReference type="Proteomes" id="UP000177876">
    <property type="component" value="Unassembled WGS sequence"/>
</dbReference>
<dbReference type="PANTHER" id="PTHR33516:SF2">
    <property type="entry name" value="LEXA REPRESSOR-RELATED"/>
    <property type="match status" value="1"/>
</dbReference>
<comment type="catalytic activity">
    <reaction evidence="12">
        <text>Hydrolysis of Ala-|-Gly bond in repressor LexA.</text>
        <dbReference type="EC" id="3.4.21.88"/>
    </reaction>
</comment>
<feature type="domain" description="LexA repressor DNA-binding" evidence="15">
    <location>
        <begin position="1"/>
        <end position="62"/>
    </location>
</feature>
<evidence type="ECO:0000256" key="9">
    <source>
        <dbReference type="ARBA" id="ARBA00023163"/>
    </source>
</evidence>
<evidence type="ECO:0000256" key="4">
    <source>
        <dbReference type="ARBA" id="ARBA00022763"/>
    </source>
</evidence>
<dbReference type="Pfam" id="PF01726">
    <property type="entry name" value="LexA_DNA_bind"/>
    <property type="match status" value="1"/>
</dbReference>
<evidence type="ECO:0000256" key="13">
    <source>
        <dbReference type="RuleBase" id="RU003991"/>
    </source>
</evidence>
<keyword evidence="10 12" id="KW-0234">DNA repair</keyword>
<organism evidence="16 17">
    <name type="scientific">Candidatus Solincola sediminis</name>
    <dbReference type="NCBI Taxonomy" id="1797199"/>
    <lineage>
        <taxon>Bacteria</taxon>
        <taxon>Bacillati</taxon>
        <taxon>Actinomycetota</taxon>
        <taxon>Candidatus Geothermincolia</taxon>
        <taxon>Candidatus Geothermincolales</taxon>
        <taxon>Candidatus Geothermincolaceae</taxon>
        <taxon>Candidatus Solincola</taxon>
    </lineage>
</organism>
<dbReference type="Gene3D" id="2.10.109.10">
    <property type="entry name" value="Umud Fragment, subunit A"/>
    <property type="match status" value="1"/>
</dbReference>
<dbReference type="PANTHER" id="PTHR33516">
    <property type="entry name" value="LEXA REPRESSOR"/>
    <property type="match status" value="1"/>
</dbReference>
<evidence type="ECO:0000313" key="17">
    <source>
        <dbReference type="Proteomes" id="UP000177876"/>
    </source>
</evidence>
<dbReference type="InterPro" id="IPR015927">
    <property type="entry name" value="Peptidase_S24_S26A/B/C"/>
</dbReference>
<comment type="subunit">
    <text evidence="12">Homodimer.</text>
</comment>
<feature type="DNA-binding region" description="H-T-H motif" evidence="12">
    <location>
        <begin position="28"/>
        <end position="48"/>
    </location>
</feature>
<dbReference type="GO" id="GO:0003677">
    <property type="term" value="F:DNA binding"/>
    <property type="evidence" value="ECO:0007669"/>
    <property type="project" value="UniProtKB-UniRule"/>
</dbReference>
<dbReference type="SUPFAM" id="SSF51306">
    <property type="entry name" value="LexA/Signal peptidase"/>
    <property type="match status" value="1"/>
</dbReference>
<reference evidence="16 17" key="1">
    <citation type="journal article" date="2016" name="Nat. Commun.">
        <title>Thousands of microbial genomes shed light on interconnected biogeochemical processes in an aquifer system.</title>
        <authorList>
            <person name="Anantharaman K."/>
            <person name="Brown C.T."/>
            <person name="Hug L.A."/>
            <person name="Sharon I."/>
            <person name="Castelle C.J."/>
            <person name="Probst A.J."/>
            <person name="Thomas B.C."/>
            <person name="Singh A."/>
            <person name="Wilkins M.J."/>
            <person name="Karaoz U."/>
            <person name="Brodie E.L."/>
            <person name="Williams K.H."/>
            <person name="Hubbard S.S."/>
            <person name="Banfield J.F."/>
        </authorList>
    </citation>
    <scope>NUCLEOTIDE SEQUENCE [LARGE SCALE GENOMIC DNA]</scope>
</reference>
<dbReference type="EMBL" id="MELK01000047">
    <property type="protein sequence ID" value="OFW56304.1"/>
    <property type="molecule type" value="Genomic_DNA"/>
</dbReference>
<dbReference type="GO" id="GO:0045892">
    <property type="term" value="P:negative regulation of DNA-templated transcription"/>
    <property type="evidence" value="ECO:0007669"/>
    <property type="project" value="UniProtKB-UniRule"/>
</dbReference>
<dbReference type="InterPro" id="IPR006197">
    <property type="entry name" value="Peptidase_S24_LexA"/>
</dbReference>
<evidence type="ECO:0000256" key="5">
    <source>
        <dbReference type="ARBA" id="ARBA00022801"/>
    </source>
</evidence>
<dbReference type="InterPro" id="IPR036388">
    <property type="entry name" value="WH-like_DNA-bd_sf"/>
</dbReference>
<evidence type="ECO:0000256" key="6">
    <source>
        <dbReference type="ARBA" id="ARBA00022813"/>
    </source>
</evidence>
<dbReference type="GO" id="GO:0004252">
    <property type="term" value="F:serine-type endopeptidase activity"/>
    <property type="evidence" value="ECO:0007669"/>
    <property type="project" value="UniProtKB-UniRule"/>
</dbReference>
<comment type="similarity">
    <text evidence="1 12 13">Belongs to the peptidase S24 family.</text>
</comment>
<comment type="function">
    <text evidence="12">Represses a number of genes involved in the response to DNA damage (SOS response), including recA and lexA. In the presence of single-stranded DNA, RecA interacts with LexA causing an autocatalytic cleavage which disrupts the DNA-binding part of LexA, leading to derepression of the SOS regulon and eventually DNA repair.</text>
</comment>
<dbReference type="EC" id="3.4.21.88" evidence="12"/>
<dbReference type="InterPro" id="IPR036390">
    <property type="entry name" value="WH_DNA-bd_sf"/>
</dbReference>
<dbReference type="Pfam" id="PF00717">
    <property type="entry name" value="Peptidase_S24"/>
    <property type="match status" value="1"/>
</dbReference>
<keyword evidence="2 12" id="KW-0678">Repressor</keyword>
<feature type="domain" description="Peptidase S24/S26A/S26B/S26C" evidence="14">
    <location>
        <begin position="78"/>
        <end position="193"/>
    </location>
</feature>
<evidence type="ECO:0000256" key="8">
    <source>
        <dbReference type="ARBA" id="ARBA00023125"/>
    </source>
</evidence>
<dbReference type="PRINTS" id="PR00726">
    <property type="entry name" value="LEXASERPTASE"/>
</dbReference>
<evidence type="ECO:0000256" key="11">
    <source>
        <dbReference type="ARBA" id="ARBA00023236"/>
    </source>
</evidence>
<accession>A0A1F2WHI9</accession>
<evidence type="ECO:0000259" key="15">
    <source>
        <dbReference type="Pfam" id="PF01726"/>
    </source>
</evidence>
<feature type="active site" description="For autocatalytic cleavage activity" evidence="12">
    <location>
        <position position="156"/>
    </location>
</feature>
<keyword evidence="4 12" id="KW-0227">DNA damage</keyword>
<dbReference type="Gene3D" id="1.10.10.10">
    <property type="entry name" value="Winged helix-like DNA-binding domain superfamily/Winged helix DNA-binding domain"/>
    <property type="match status" value="1"/>
</dbReference>
<dbReference type="GO" id="GO:0006508">
    <property type="term" value="P:proteolysis"/>
    <property type="evidence" value="ECO:0007669"/>
    <property type="project" value="InterPro"/>
</dbReference>
<dbReference type="InterPro" id="IPR050077">
    <property type="entry name" value="LexA_repressor"/>
</dbReference>
<proteinExistence type="inferred from homology"/>
<evidence type="ECO:0000256" key="1">
    <source>
        <dbReference type="ARBA" id="ARBA00007484"/>
    </source>
</evidence>
<evidence type="ECO:0000256" key="10">
    <source>
        <dbReference type="ARBA" id="ARBA00023204"/>
    </source>
</evidence>
<evidence type="ECO:0000256" key="7">
    <source>
        <dbReference type="ARBA" id="ARBA00023015"/>
    </source>
</evidence>
<keyword evidence="9 12" id="KW-0804">Transcription</keyword>
<evidence type="ECO:0000256" key="12">
    <source>
        <dbReference type="HAMAP-Rule" id="MF_00015"/>
    </source>
</evidence>
<dbReference type="AlphaFoldDB" id="A0A1F2WHI9"/>
<dbReference type="GO" id="GO:0006260">
    <property type="term" value="P:DNA replication"/>
    <property type="evidence" value="ECO:0007669"/>
    <property type="project" value="UniProtKB-UniRule"/>
</dbReference>
<gene>
    <name evidence="12" type="primary">lexA</name>
    <name evidence="16" type="ORF">A2Y75_03635</name>
</gene>
<keyword evidence="3 12" id="KW-0235">DNA replication</keyword>
<dbReference type="HAMAP" id="MF_00015">
    <property type="entry name" value="LexA"/>
    <property type="match status" value="1"/>
</dbReference>
<dbReference type="InterPro" id="IPR039418">
    <property type="entry name" value="LexA-like"/>
</dbReference>
<dbReference type="NCBIfam" id="TIGR00498">
    <property type="entry name" value="lexA"/>
    <property type="match status" value="1"/>
</dbReference>
<protein>
    <recommendedName>
        <fullName evidence="12">LexA repressor</fullName>
        <ecNumber evidence="12">3.4.21.88</ecNumber>
    </recommendedName>
</protein>